<gene>
    <name evidence="3" type="ORF">CLV37_102454</name>
</gene>
<dbReference type="EMBL" id="PVZF01000002">
    <property type="protein sequence ID" value="PRY17491.1"/>
    <property type="molecule type" value="Genomic_DNA"/>
</dbReference>
<organism evidence="3 4">
    <name type="scientific">Kineococcus rhizosphaerae</name>
    <dbReference type="NCBI Taxonomy" id="559628"/>
    <lineage>
        <taxon>Bacteria</taxon>
        <taxon>Bacillati</taxon>
        <taxon>Actinomycetota</taxon>
        <taxon>Actinomycetes</taxon>
        <taxon>Kineosporiales</taxon>
        <taxon>Kineosporiaceae</taxon>
        <taxon>Kineococcus</taxon>
    </lineage>
</organism>
<keyword evidence="4" id="KW-1185">Reference proteome</keyword>
<keyword evidence="2" id="KW-0812">Transmembrane</keyword>
<reference evidence="3 4" key="1">
    <citation type="submission" date="2018-03" db="EMBL/GenBank/DDBJ databases">
        <title>Genomic Encyclopedia of Archaeal and Bacterial Type Strains, Phase II (KMG-II): from individual species to whole genera.</title>
        <authorList>
            <person name="Goeker M."/>
        </authorList>
    </citation>
    <scope>NUCLEOTIDE SEQUENCE [LARGE SCALE GENOMIC DNA]</scope>
    <source>
        <strain evidence="3 4">DSM 19711</strain>
    </source>
</reference>
<dbReference type="AlphaFoldDB" id="A0A2T0R8I2"/>
<dbReference type="Proteomes" id="UP000238083">
    <property type="component" value="Unassembled WGS sequence"/>
</dbReference>
<feature type="compositionally biased region" description="Polar residues" evidence="1">
    <location>
        <begin position="14"/>
        <end position="23"/>
    </location>
</feature>
<name>A0A2T0R8I2_9ACTN</name>
<evidence type="ECO:0000256" key="1">
    <source>
        <dbReference type="SAM" id="MobiDB-lite"/>
    </source>
</evidence>
<keyword evidence="2" id="KW-1133">Transmembrane helix</keyword>
<feature type="region of interest" description="Disordered" evidence="1">
    <location>
        <begin position="68"/>
        <end position="89"/>
    </location>
</feature>
<proteinExistence type="predicted"/>
<feature type="region of interest" description="Disordered" evidence="1">
    <location>
        <begin position="1"/>
        <end position="25"/>
    </location>
</feature>
<feature type="transmembrane region" description="Helical" evidence="2">
    <location>
        <begin position="194"/>
        <end position="219"/>
    </location>
</feature>
<keyword evidence="2" id="KW-0472">Membrane</keyword>
<protein>
    <submittedName>
        <fullName evidence="3">Uncharacterized protein</fullName>
    </submittedName>
</protein>
<feature type="compositionally biased region" description="Low complexity" evidence="1">
    <location>
        <begin position="78"/>
        <end position="88"/>
    </location>
</feature>
<evidence type="ECO:0000256" key="2">
    <source>
        <dbReference type="SAM" id="Phobius"/>
    </source>
</evidence>
<comment type="caution">
    <text evidence="3">The sequence shown here is derived from an EMBL/GenBank/DDBJ whole genome shotgun (WGS) entry which is preliminary data.</text>
</comment>
<accession>A0A2T0R8I2</accession>
<evidence type="ECO:0000313" key="3">
    <source>
        <dbReference type="EMBL" id="PRY17491.1"/>
    </source>
</evidence>
<evidence type="ECO:0000313" key="4">
    <source>
        <dbReference type="Proteomes" id="UP000238083"/>
    </source>
</evidence>
<sequence length="220" mass="22018">MRFPAVDVPRVSQDRASQPQRAETSFLDALAPVEAEDLGWAPRATRASTTTSEAFGAVEVGRPVSRLAPVPPAPAPAPAASTAAPAAARPDRCPSCGARARAEQDWCSLCHTSLLPAPAGEVAPPGTAAPAVPAPVPPGAVRVREDDDGQLALDFEAPAARPPLDEAEVARMLGALSSAQQAGPRGLGSRRAKVLVAAGGAVGLTAVLLGGGALLGSVLG</sequence>